<dbReference type="Gene3D" id="2.30.30.130">
    <property type="entry name" value="Transposase, Mu, C-terminal"/>
    <property type="match status" value="1"/>
</dbReference>
<sequence>MGSWFTADQLAGLSLPGLPSTKRGINQVASEQSWSSAKTMDGTPLSRRKAGRGRGFEYHVDILPAPARAALLARAALPQKVQAEEPDNDNRDAEARWKAFEKLTDKAKGHARQRLAALHAVELLENGGSSRTAAISVVSVQHGCSVASLWNWFDLVAGSDRRDWLAYLAPAYKGGGRAKAEIDDEAWQYFLADYLRGSKPSPAECWQRLKDASREHGWALPKSLKTLTRKLKREIDPAVITLKRDGADALASRIPAQRRRRDNLHALEAVNYDGHRLDLFVRWPDGKKDRVMLLTFQDLASGKILSWRVDTSESAEGFRLAFGDLVEQWGIPYYVFSDNTMAAAAKSNTAGSRYRNRYKIKDDDFVGLFPALGVDLRFTKPAHGQSKPIERAFGDLARYISKAPECEGAYTGNAPQNKPWNYGARAIDLADLLPVCEREINRFNSRTDRNTAVAKGRSCDDVFAESYARDLIRKPAPGDETLRRLWLLSVEGLTCRAPSGEIHLHGNRYWTEELGRIVGRKVAVRFDPDRLHQPIHVYDLDGRYLCAAQCVDDSGFMDRDAAKRQARALADLRRATRELAEAELRLSVSDLARMTPAIPDMPAPEARVIRAHRFQGNTAVKAAPDLLEDQDRGAFSDQFVANVLQWKADRDRHGL</sequence>
<organism evidence="4 5">
    <name type="scientific">Thalassobaculum litoreum DSM 18839</name>
    <dbReference type="NCBI Taxonomy" id="1123362"/>
    <lineage>
        <taxon>Bacteria</taxon>
        <taxon>Pseudomonadati</taxon>
        <taxon>Pseudomonadota</taxon>
        <taxon>Alphaproteobacteria</taxon>
        <taxon>Rhodospirillales</taxon>
        <taxon>Thalassobaculaceae</taxon>
        <taxon>Thalassobaculum</taxon>
    </lineage>
</organism>
<dbReference type="RefSeq" id="WP_093154795.1">
    <property type="nucleotide sequence ID" value="NZ_FNBW01000036.1"/>
</dbReference>
<accession>A0A8G2EXC5</accession>
<dbReference type="Proteomes" id="UP000198615">
    <property type="component" value="Unassembled WGS sequence"/>
</dbReference>
<dbReference type="GO" id="GO:0006313">
    <property type="term" value="P:DNA transposition"/>
    <property type="evidence" value="ECO:0007669"/>
    <property type="project" value="InterPro"/>
</dbReference>
<dbReference type="GO" id="GO:0004803">
    <property type="term" value="F:transposase activity"/>
    <property type="evidence" value="ECO:0007669"/>
    <property type="project" value="InterPro"/>
</dbReference>
<dbReference type="SUPFAM" id="SSF50610">
    <property type="entry name" value="mu transposase, C-terminal domain"/>
    <property type="match status" value="1"/>
</dbReference>
<feature type="compositionally biased region" description="Polar residues" evidence="1">
    <location>
        <begin position="26"/>
        <end position="38"/>
    </location>
</feature>
<comment type="caution">
    <text evidence="4">The sequence shown here is derived from an EMBL/GenBank/DDBJ whole genome shotgun (WGS) entry which is preliminary data.</text>
</comment>
<dbReference type="InterPro" id="IPR036397">
    <property type="entry name" value="RNaseH_sf"/>
</dbReference>
<reference evidence="4 5" key="1">
    <citation type="submission" date="2016-10" db="EMBL/GenBank/DDBJ databases">
        <authorList>
            <person name="Varghese N."/>
            <person name="Submissions S."/>
        </authorList>
    </citation>
    <scope>NUCLEOTIDE SEQUENCE [LARGE SCALE GENOMIC DNA]</scope>
    <source>
        <strain evidence="4 5">DSM 18839</strain>
    </source>
</reference>
<dbReference type="InterPro" id="IPR009061">
    <property type="entry name" value="DNA-bd_dom_put_sf"/>
</dbReference>
<dbReference type="Gene3D" id="3.30.420.10">
    <property type="entry name" value="Ribonuclease H-like superfamily/Ribonuclease H"/>
    <property type="match status" value="1"/>
</dbReference>
<dbReference type="GO" id="GO:0003677">
    <property type="term" value="F:DNA binding"/>
    <property type="evidence" value="ECO:0007669"/>
    <property type="project" value="UniProtKB-KW"/>
</dbReference>
<dbReference type="PROSITE" id="PS50994">
    <property type="entry name" value="INTEGRASE"/>
    <property type="match status" value="1"/>
</dbReference>
<dbReference type="Gene3D" id="1.10.10.60">
    <property type="entry name" value="Homeodomain-like"/>
    <property type="match status" value="2"/>
</dbReference>
<dbReference type="Pfam" id="PF02914">
    <property type="entry name" value="DDE_2"/>
    <property type="match status" value="1"/>
</dbReference>
<dbReference type="Pfam" id="PF02316">
    <property type="entry name" value="HTH_Tnp_Mu_1"/>
    <property type="match status" value="1"/>
</dbReference>
<dbReference type="InterPro" id="IPR012337">
    <property type="entry name" value="RNaseH-like_sf"/>
</dbReference>
<gene>
    <name evidence="4" type="ORF">SAMN05660686_05020</name>
</gene>
<dbReference type="SUPFAM" id="SSF46955">
    <property type="entry name" value="Putative DNA-binding domain"/>
    <property type="match status" value="1"/>
</dbReference>
<feature type="domain" description="Integrase catalytic" evidence="2">
    <location>
        <begin position="251"/>
        <end position="467"/>
    </location>
</feature>
<dbReference type="InterPro" id="IPR015126">
    <property type="entry name" value="Mu_I-gamma"/>
</dbReference>
<dbReference type="InterPro" id="IPR009057">
    <property type="entry name" value="Homeodomain-like_sf"/>
</dbReference>
<dbReference type="Pfam" id="PF09299">
    <property type="entry name" value="Mu-transpos_C"/>
    <property type="match status" value="1"/>
</dbReference>
<evidence type="ECO:0000313" key="5">
    <source>
        <dbReference type="Proteomes" id="UP000198615"/>
    </source>
</evidence>
<dbReference type="SUPFAM" id="SSF53098">
    <property type="entry name" value="Ribonuclease H-like"/>
    <property type="match status" value="1"/>
</dbReference>
<protein>
    <submittedName>
        <fullName evidence="4">Mu DNA-binding domain-containing protein</fullName>
    </submittedName>
</protein>
<keyword evidence="4" id="KW-0238">DNA-binding</keyword>
<evidence type="ECO:0000259" key="2">
    <source>
        <dbReference type="PROSITE" id="PS50994"/>
    </source>
</evidence>
<evidence type="ECO:0000259" key="3">
    <source>
        <dbReference type="PROSITE" id="PS51702"/>
    </source>
</evidence>
<dbReference type="OrthoDB" id="5287589at2"/>
<dbReference type="PROSITE" id="PS51702">
    <property type="entry name" value="HTH_MU"/>
    <property type="match status" value="1"/>
</dbReference>
<dbReference type="Pfam" id="PF09039">
    <property type="entry name" value="HTH_Tnp_Mu_2"/>
    <property type="match status" value="1"/>
</dbReference>
<dbReference type="InterPro" id="IPR036388">
    <property type="entry name" value="WH-like_DNA-bd_sf"/>
</dbReference>
<dbReference type="AlphaFoldDB" id="A0A8G2EXC5"/>
<evidence type="ECO:0000256" key="1">
    <source>
        <dbReference type="SAM" id="MobiDB-lite"/>
    </source>
</evidence>
<dbReference type="InterPro" id="IPR009004">
    <property type="entry name" value="Transposase_Mu_C"/>
</dbReference>
<dbReference type="Gene3D" id="1.10.10.10">
    <property type="entry name" value="Winged helix-like DNA-binding domain superfamily/Winged helix DNA-binding domain"/>
    <property type="match status" value="1"/>
</dbReference>
<dbReference type="GO" id="GO:0015074">
    <property type="term" value="P:DNA integration"/>
    <property type="evidence" value="ECO:0007669"/>
    <property type="project" value="InterPro"/>
</dbReference>
<keyword evidence="5" id="KW-1185">Reference proteome</keyword>
<dbReference type="InterPro" id="IPR003314">
    <property type="entry name" value="Mu-type_HTH"/>
</dbReference>
<name>A0A8G2EXC5_9PROT</name>
<dbReference type="SUPFAM" id="SSF46689">
    <property type="entry name" value="Homeodomain-like"/>
    <property type="match status" value="2"/>
</dbReference>
<dbReference type="InterPro" id="IPR004189">
    <property type="entry name" value="Phage_Mu_transposase"/>
</dbReference>
<dbReference type="InterPro" id="IPR015378">
    <property type="entry name" value="Transposase-like_Mu_C"/>
</dbReference>
<dbReference type="EMBL" id="FNBW01000036">
    <property type="protein sequence ID" value="SDG61319.1"/>
    <property type="molecule type" value="Genomic_DNA"/>
</dbReference>
<dbReference type="InterPro" id="IPR001584">
    <property type="entry name" value="Integrase_cat-core"/>
</dbReference>
<proteinExistence type="predicted"/>
<evidence type="ECO:0000313" key="4">
    <source>
        <dbReference type="EMBL" id="SDG61319.1"/>
    </source>
</evidence>
<feature type="domain" description="HTH Mu-type" evidence="3">
    <location>
        <begin position="3"/>
        <end position="79"/>
    </location>
</feature>
<feature type="region of interest" description="Disordered" evidence="1">
    <location>
        <begin position="26"/>
        <end position="50"/>
    </location>
</feature>